<dbReference type="OrthoDB" id="1065092at2"/>
<sequence>MHKKYYLLLMVITGLAVFGQTDTAKDSLKTDGKRWEAKVDLKSRYIWRGQAYGGNTPAIQPSFSYCVTENLSIGMWATHNFRCEDGHADGSSDGYREFNFGLDYQLADFLSLGIWQYYWPSLDDDPDADTRFFHYGPASVTTIDAGLTFDFSENYRYAFQAAINTFISGNDFRYGDKGESTRNFTTYAEIGYVFKDVFNSISAKTFRGISLTPVTGAVLNNRAGYYEAADYNKVSFINLSVAAEREFDLGYGIAMPVCINYTHNGGTANTALEGRDFLTATLSFKY</sequence>
<protein>
    <submittedName>
        <fullName evidence="1">Uncharacterized protein</fullName>
    </submittedName>
</protein>
<evidence type="ECO:0000313" key="1">
    <source>
        <dbReference type="EMBL" id="AWI25938.1"/>
    </source>
</evidence>
<dbReference type="InterPro" id="IPR010239">
    <property type="entry name" value="CHP02001"/>
</dbReference>
<gene>
    <name evidence="1" type="ORF">HYN49_08510</name>
</gene>
<evidence type="ECO:0000313" key="2">
    <source>
        <dbReference type="Proteomes" id="UP000244937"/>
    </source>
</evidence>
<keyword evidence="2" id="KW-1185">Reference proteome</keyword>
<dbReference type="Pfam" id="PF09694">
    <property type="entry name" value="Gcw_chp"/>
    <property type="match status" value="1"/>
</dbReference>
<accession>A0A2S1SHQ0</accession>
<dbReference type="AlphaFoldDB" id="A0A2S1SHQ0"/>
<reference evidence="1 2" key="1">
    <citation type="submission" date="2018-05" db="EMBL/GenBank/DDBJ databases">
        <title>Genome sequencing of Flavobacterium sp. HYN0049.</title>
        <authorList>
            <person name="Yi H."/>
            <person name="Baek C."/>
        </authorList>
    </citation>
    <scope>NUCLEOTIDE SEQUENCE [LARGE SCALE GENOMIC DNA]</scope>
    <source>
        <strain evidence="1 2">HYN0049</strain>
    </source>
</reference>
<dbReference type="Proteomes" id="UP000244937">
    <property type="component" value="Chromosome"/>
</dbReference>
<dbReference type="EMBL" id="CP029187">
    <property type="protein sequence ID" value="AWI25938.1"/>
    <property type="molecule type" value="Genomic_DNA"/>
</dbReference>
<organism evidence="1 2">
    <name type="scientific">Flavobacterium pallidum</name>
    <dbReference type="NCBI Taxonomy" id="2172098"/>
    <lineage>
        <taxon>Bacteria</taxon>
        <taxon>Pseudomonadati</taxon>
        <taxon>Bacteroidota</taxon>
        <taxon>Flavobacteriia</taxon>
        <taxon>Flavobacteriales</taxon>
        <taxon>Flavobacteriaceae</taxon>
        <taxon>Flavobacterium</taxon>
    </lineage>
</organism>
<dbReference type="KEGG" id="fpal:HYN49_08510"/>
<dbReference type="RefSeq" id="WP_108903718.1">
    <property type="nucleotide sequence ID" value="NZ_CP029187.1"/>
</dbReference>
<name>A0A2S1SHQ0_9FLAO</name>
<proteinExistence type="predicted"/>